<dbReference type="Proteomes" id="UP000244855">
    <property type="component" value="Unassembled WGS sequence"/>
</dbReference>
<feature type="compositionally biased region" description="Basic and acidic residues" evidence="1">
    <location>
        <begin position="165"/>
        <end position="180"/>
    </location>
</feature>
<accession>A0A2V1DGF0</accession>
<feature type="compositionally biased region" description="Polar residues" evidence="1">
    <location>
        <begin position="201"/>
        <end position="224"/>
    </location>
</feature>
<dbReference type="EMBL" id="KZ805445">
    <property type="protein sequence ID" value="PVH97111.1"/>
    <property type="molecule type" value="Genomic_DNA"/>
</dbReference>
<proteinExistence type="predicted"/>
<organism evidence="2 3">
    <name type="scientific">Periconia macrospinosa</name>
    <dbReference type="NCBI Taxonomy" id="97972"/>
    <lineage>
        <taxon>Eukaryota</taxon>
        <taxon>Fungi</taxon>
        <taxon>Dikarya</taxon>
        <taxon>Ascomycota</taxon>
        <taxon>Pezizomycotina</taxon>
        <taxon>Dothideomycetes</taxon>
        <taxon>Pleosporomycetidae</taxon>
        <taxon>Pleosporales</taxon>
        <taxon>Massarineae</taxon>
        <taxon>Periconiaceae</taxon>
        <taxon>Periconia</taxon>
    </lineage>
</organism>
<feature type="compositionally biased region" description="Basic and acidic residues" evidence="1">
    <location>
        <begin position="245"/>
        <end position="262"/>
    </location>
</feature>
<feature type="compositionally biased region" description="Basic and acidic residues" evidence="1">
    <location>
        <begin position="286"/>
        <end position="308"/>
    </location>
</feature>
<keyword evidence="3" id="KW-1185">Reference proteome</keyword>
<feature type="region of interest" description="Disordered" evidence="1">
    <location>
        <begin position="165"/>
        <end position="308"/>
    </location>
</feature>
<name>A0A2V1DGF0_9PLEO</name>
<dbReference type="AlphaFoldDB" id="A0A2V1DGF0"/>
<reference evidence="2 3" key="1">
    <citation type="journal article" date="2018" name="Sci. Rep.">
        <title>Comparative genomics provides insights into the lifestyle and reveals functional heterogeneity of dark septate endophytic fungi.</title>
        <authorList>
            <person name="Knapp D.G."/>
            <person name="Nemeth J.B."/>
            <person name="Barry K."/>
            <person name="Hainaut M."/>
            <person name="Henrissat B."/>
            <person name="Johnson J."/>
            <person name="Kuo A."/>
            <person name="Lim J.H.P."/>
            <person name="Lipzen A."/>
            <person name="Nolan M."/>
            <person name="Ohm R.A."/>
            <person name="Tamas L."/>
            <person name="Grigoriev I.V."/>
            <person name="Spatafora J.W."/>
            <person name="Nagy L.G."/>
            <person name="Kovacs G.M."/>
        </authorList>
    </citation>
    <scope>NUCLEOTIDE SEQUENCE [LARGE SCALE GENOMIC DNA]</scope>
    <source>
        <strain evidence="2 3">DSE2036</strain>
    </source>
</reference>
<evidence type="ECO:0000256" key="1">
    <source>
        <dbReference type="SAM" id="MobiDB-lite"/>
    </source>
</evidence>
<evidence type="ECO:0000313" key="3">
    <source>
        <dbReference type="Proteomes" id="UP000244855"/>
    </source>
</evidence>
<evidence type="ECO:0000313" key="2">
    <source>
        <dbReference type="EMBL" id="PVH97111.1"/>
    </source>
</evidence>
<feature type="region of interest" description="Disordered" evidence="1">
    <location>
        <begin position="121"/>
        <end position="142"/>
    </location>
</feature>
<sequence length="767" mass="85871">MAPATAAELLGMAIREEGYLVSETDLPNIFDHVLEWGIENGLILRPLDSNTVNRNETNGVGTMKSNNMSITSSSNGLSFGASDSGINKPWQSITSVGTTGDSDQIDGQSRRPSELLTVTATHSMQPSNTNWKPENEAQSDNGSWTQLLNDKVNWTPNKRLKLSHGEEIRTASRANSREVAEDAQQNGHVNQPLNGPPSPVHQLSQDATPEADTSNGGDQPQTVAASEPIFTEERESEEEFDEGMVVDKDMGKPTSSTHHDGSKQASNKKTSKAKKELKSSPIAKKKGIDGKKTHKAPRDSHTSKTNREKEDFQIYGSYACLLWGSVPWREKKVYHRFARSDITYWLLRKNRKGLQLDTGVSSTMQGETFGHRDCLTALRMMQQQIREHEEQLATPDSKPTTIDDIFKDHTHTALSDTCTSDKINDLLKRSSTKSVDARVKSNKVDAFLFAIFVLHAAKTAQEATEAERNRNPIENMFDGFEEALRGIWDNRMKQSVFLFQMNKFIKSFILSRTNMSEGNIRSKHQVSALRLLRSLHDLRLANRWNVIHYRTSAMNKLMEMSKSPLKSVNIDNILEFASFCDTLLARENLLRMEYRSGGILIPYGHSYMGPTTRFFYRPANDWRRRLSISTFEYKIGWQADRETARARYITTLEIKGTRQLVTTHALLCGDFLGFVTGEVDHVDGSAEVSSSTHFPGPDGLALRPSPDCPFRMLLERKEGDDNPIPNVIVTAEVVGLSKRSFRWPVFCLGVLPAFSVLVASGLETPKG</sequence>
<feature type="compositionally biased region" description="Polar residues" evidence="1">
    <location>
        <begin position="183"/>
        <end position="193"/>
    </location>
</feature>
<gene>
    <name evidence="2" type="ORF">DM02DRAFT_685879</name>
</gene>
<protein>
    <submittedName>
        <fullName evidence="2">Uncharacterized protein</fullName>
    </submittedName>
</protein>
<feature type="compositionally biased region" description="Acidic residues" evidence="1">
    <location>
        <begin position="234"/>
        <end position="244"/>
    </location>
</feature>